<dbReference type="GO" id="GO:0051754">
    <property type="term" value="P:meiotic sister chromatid cohesion, centromeric"/>
    <property type="evidence" value="ECO:0007669"/>
    <property type="project" value="TreeGrafter"/>
</dbReference>
<organism evidence="3">
    <name type="scientific">Daucus carota subsp. sativus</name>
    <name type="common">Carrot</name>
    <dbReference type="NCBI Taxonomy" id="79200"/>
    <lineage>
        <taxon>Eukaryota</taxon>
        <taxon>Viridiplantae</taxon>
        <taxon>Streptophyta</taxon>
        <taxon>Embryophyta</taxon>
        <taxon>Tracheophyta</taxon>
        <taxon>Spermatophyta</taxon>
        <taxon>Magnoliopsida</taxon>
        <taxon>eudicotyledons</taxon>
        <taxon>Gunneridae</taxon>
        <taxon>Pentapetalae</taxon>
        <taxon>asterids</taxon>
        <taxon>campanulids</taxon>
        <taxon>Apiales</taxon>
        <taxon>Apiaceae</taxon>
        <taxon>Apioideae</taxon>
        <taxon>Scandiceae</taxon>
        <taxon>Daucinae</taxon>
        <taxon>Daucus</taxon>
        <taxon>Daucus sect. Daucus</taxon>
    </lineage>
</organism>
<dbReference type="GO" id="GO:0004672">
    <property type="term" value="F:protein kinase activity"/>
    <property type="evidence" value="ECO:0007669"/>
    <property type="project" value="TreeGrafter"/>
</dbReference>
<dbReference type="AlphaFoldDB" id="A0A166BZC6"/>
<evidence type="ECO:0000256" key="1">
    <source>
        <dbReference type="SAM" id="MobiDB-lite"/>
    </source>
</evidence>
<dbReference type="KEGG" id="dcr:108211594"/>
<dbReference type="OrthoDB" id="248495at2759"/>
<dbReference type="GO" id="GO:0007094">
    <property type="term" value="P:mitotic spindle assembly checkpoint signaling"/>
    <property type="evidence" value="ECO:0007669"/>
    <property type="project" value="InterPro"/>
</dbReference>
<dbReference type="PROSITE" id="PS51489">
    <property type="entry name" value="BUB1_N"/>
    <property type="match status" value="1"/>
</dbReference>
<reference evidence="4" key="2">
    <citation type="submission" date="2022-03" db="EMBL/GenBank/DDBJ databases">
        <title>Draft title - Genomic analysis of global carrot germplasm unveils the trajectory of domestication and the origin of high carotenoid orange carrot.</title>
        <authorList>
            <person name="Iorizzo M."/>
            <person name="Ellison S."/>
            <person name="Senalik D."/>
            <person name="Macko-Podgorni A."/>
            <person name="Grzebelus D."/>
            <person name="Bostan H."/>
            <person name="Rolling W."/>
            <person name="Curaba J."/>
            <person name="Simon P."/>
        </authorList>
    </citation>
    <scope>NUCLEOTIDE SEQUENCE</scope>
    <source>
        <tissue evidence="4">Leaf</tissue>
    </source>
</reference>
<dbReference type="Pfam" id="PF08311">
    <property type="entry name" value="Mad3_BUB1_I"/>
    <property type="match status" value="1"/>
</dbReference>
<sequence>MADSNDYNSLFSLLISDIKSYSGRDPLVPWLRGIRKLKDTLPPQLLREKLPRFLQKCAETFVSDRRYANDLRYLRVWLQLMDFVDDPGAVLGTMKANHIGLKMSLFYQAYALYYEKLKRFEEAEKMYHLGAKNLAEPMEELQKSFEQFIQRMKRHKNKRMERQAWKTKTRPLPAGLVSLSSKENIENNENKNVTAGHKKSLPETQAKFGHTEKESKYPGSTSNLNHVELRTIPSLKKKSSLKHHDGSENHIGEDTVVVKFVGTAIVGKSEAEDACHHGLVEPTINTKEALNAINSMFQEPLEPAHGSRRSQKNQTKAAQISANGFEVFVDENLDNGVGTSNHKLEMISSNPNHRIEESHQPVQEPFQIYIDDDDSNDTTKRGQENNFKHKEAQGLKDAAPFPGSKGSMFLKAPLENSKASNVEKPPRTLVREDTAVYRFVGSTISEEPQVENVCHHGLVEPTINLKEAMNDINNMFGKPIEFMRKNRPRKQQDKAKEKKIDCGEFLILPDDELDNKPAKIKASSCSRSESDLFEQTMCTKEAMAEINEFFKMPLDF</sequence>
<evidence type="ECO:0000313" key="4">
    <source>
        <dbReference type="EMBL" id="WOG94073.1"/>
    </source>
</evidence>
<proteinExistence type="predicted"/>
<accession>A0A166BZC6</accession>
<dbReference type="SMART" id="SM00777">
    <property type="entry name" value="Mad3_BUB1_I"/>
    <property type="match status" value="1"/>
</dbReference>
<feature type="region of interest" description="Disordered" evidence="1">
    <location>
        <begin position="182"/>
        <end position="202"/>
    </location>
</feature>
<dbReference type="EMBL" id="LNRQ01000003">
    <property type="protein sequence ID" value="KZN03079.1"/>
    <property type="molecule type" value="Genomic_DNA"/>
</dbReference>
<dbReference type="Gene3D" id="1.25.40.430">
    <property type="match status" value="1"/>
</dbReference>
<feature type="domain" description="BUB1 N-terminal" evidence="2">
    <location>
        <begin position="14"/>
        <end position="175"/>
    </location>
</feature>
<reference evidence="3" key="1">
    <citation type="journal article" date="2016" name="Nat. Genet.">
        <title>A high-quality carrot genome assembly provides new insights into carotenoid accumulation and asterid genome evolution.</title>
        <authorList>
            <person name="Iorizzo M."/>
            <person name="Ellison S."/>
            <person name="Senalik D."/>
            <person name="Zeng P."/>
            <person name="Satapoomin P."/>
            <person name="Huang J."/>
            <person name="Bowman M."/>
            <person name="Iovene M."/>
            <person name="Sanseverino W."/>
            <person name="Cavagnaro P."/>
            <person name="Yildiz M."/>
            <person name="Macko-Podgorni A."/>
            <person name="Moranska E."/>
            <person name="Grzebelus E."/>
            <person name="Grzebelus D."/>
            <person name="Ashrafi H."/>
            <person name="Zheng Z."/>
            <person name="Cheng S."/>
            <person name="Spooner D."/>
            <person name="Van Deynze A."/>
            <person name="Simon P."/>
        </authorList>
    </citation>
    <scope>NUCLEOTIDE SEQUENCE [LARGE SCALE GENOMIC DNA]</scope>
    <source>
        <tissue evidence="3">Leaf</tissue>
    </source>
</reference>
<dbReference type="OMA" id="AQTFETD"/>
<protein>
    <recommendedName>
        <fullName evidence="2">BUB1 N-terminal domain-containing protein</fullName>
    </recommendedName>
</protein>
<gene>
    <name evidence="3" type="ORF">DCAR_011835</name>
    <name evidence="4" type="ORF">DCAR_0313364</name>
</gene>
<dbReference type="Proteomes" id="UP000077755">
    <property type="component" value="Chromosome 3"/>
</dbReference>
<evidence type="ECO:0000313" key="3">
    <source>
        <dbReference type="EMBL" id="KZN03079.1"/>
    </source>
</evidence>
<dbReference type="InterPro" id="IPR015661">
    <property type="entry name" value="Bub1/Mad3"/>
</dbReference>
<dbReference type="PANTHER" id="PTHR14030:SF2">
    <property type="entry name" value="OS11G0128700 PROTEIN"/>
    <property type="match status" value="1"/>
</dbReference>
<dbReference type="EMBL" id="CP093345">
    <property type="protein sequence ID" value="WOG94073.1"/>
    <property type="molecule type" value="Genomic_DNA"/>
</dbReference>
<dbReference type="STRING" id="79200.A0A166BZC6"/>
<dbReference type="PANTHER" id="PTHR14030">
    <property type="entry name" value="MITOTIC CHECKPOINT SERINE/THREONINE-PROTEIN KINASE BUB1"/>
    <property type="match status" value="1"/>
</dbReference>
<dbReference type="InterPro" id="IPR013212">
    <property type="entry name" value="Mad3/Bub1_I"/>
</dbReference>
<dbReference type="Gramene" id="KZN03079">
    <property type="protein sequence ID" value="KZN03079"/>
    <property type="gene ID" value="DCAR_011835"/>
</dbReference>
<evidence type="ECO:0000259" key="2">
    <source>
        <dbReference type="PROSITE" id="PS51489"/>
    </source>
</evidence>
<name>A0A166BZC6_DAUCS</name>
<keyword evidence="5" id="KW-1185">Reference proteome</keyword>
<evidence type="ECO:0000313" key="5">
    <source>
        <dbReference type="Proteomes" id="UP000077755"/>
    </source>
</evidence>